<evidence type="ECO:0000313" key="1">
    <source>
        <dbReference type="EMBL" id="SNS24789.1"/>
    </source>
</evidence>
<protein>
    <submittedName>
        <fullName evidence="1">Uncharacterized protein</fullName>
    </submittedName>
</protein>
<organism evidence="1 2">
    <name type="scientific">Antarctobacter heliothermus</name>
    <dbReference type="NCBI Taxonomy" id="74033"/>
    <lineage>
        <taxon>Bacteria</taxon>
        <taxon>Pseudomonadati</taxon>
        <taxon>Pseudomonadota</taxon>
        <taxon>Alphaproteobacteria</taxon>
        <taxon>Rhodobacterales</taxon>
        <taxon>Roseobacteraceae</taxon>
        <taxon>Antarctobacter</taxon>
    </lineage>
</organism>
<dbReference type="EMBL" id="FZON01000008">
    <property type="protein sequence ID" value="SNS24789.1"/>
    <property type="molecule type" value="Genomic_DNA"/>
</dbReference>
<gene>
    <name evidence="1" type="ORF">SAMN04488078_100898</name>
</gene>
<proteinExistence type="predicted"/>
<evidence type="ECO:0000313" key="2">
    <source>
        <dbReference type="Proteomes" id="UP000198440"/>
    </source>
</evidence>
<dbReference type="AlphaFoldDB" id="A0A239CXX1"/>
<name>A0A239CXX1_9RHOB</name>
<dbReference type="Proteomes" id="UP000198440">
    <property type="component" value="Unassembled WGS sequence"/>
</dbReference>
<accession>A0A239CXX1</accession>
<sequence>MGRGTYGHGAEGIDHAVARTVFQALDGTARTAILELALPAP</sequence>
<reference evidence="1 2" key="1">
    <citation type="submission" date="2017-06" db="EMBL/GenBank/DDBJ databases">
        <authorList>
            <person name="Kim H.J."/>
            <person name="Triplett B.A."/>
        </authorList>
    </citation>
    <scope>NUCLEOTIDE SEQUENCE [LARGE SCALE GENOMIC DNA]</scope>
    <source>
        <strain evidence="1 2">DSM 11445</strain>
    </source>
</reference>